<dbReference type="RefSeq" id="WP_092481486.1">
    <property type="nucleotide sequence ID" value="NZ_FOYM01000001.1"/>
</dbReference>
<dbReference type="InterPro" id="IPR036010">
    <property type="entry name" value="2Fe-2S_ferredoxin-like_sf"/>
</dbReference>
<evidence type="ECO:0000256" key="2">
    <source>
        <dbReference type="ARBA" id="ARBA00013529"/>
    </source>
</evidence>
<dbReference type="PROSITE" id="PS51379">
    <property type="entry name" value="4FE4S_FER_2"/>
    <property type="match status" value="2"/>
</dbReference>
<feature type="domain" description="4Fe-4S ferredoxin-type" evidence="9">
    <location>
        <begin position="186"/>
        <end position="214"/>
    </location>
</feature>
<gene>
    <name evidence="11" type="ORF">SAMN05660706_10185</name>
</gene>
<evidence type="ECO:0000259" key="10">
    <source>
        <dbReference type="PROSITE" id="PS51839"/>
    </source>
</evidence>
<evidence type="ECO:0000259" key="9">
    <source>
        <dbReference type="PROSITE" id="PS51379"/>
    </source>
</evidence>
<dbReference type="OrthoDB" id="9803192at2"/>
<dbReference type="Pfam" id="PF12838">
    <property type="entry name" value="Fer4_7"/>
    <property type="match status" value="1"/>
</dbReference>
<dbReference type="PROSITE" id="PS00198">
    <property type="entry name" value="4FE4S_FER_1"/>
    <property type="match status" value="1"/>
</dbReference>
<dbReference type="GO" id="GO:0046872">
    <property type="term" value="F:metal ion binding"/>
    <property type="evidence" value="ECO:0007669"/>
    <property type="project" value="UniProtKB-KW"/>
</dbReference>
<dbReference type="InterPro" id="IPR019574">
    <property type="entry name" value="NADH_UbQ_OxRdtase_Gsu_4Fe4S-bd"/>
</dbReference>
<dbReference type="GO" id="GO:0051539">
    <property type="term" value="F:4 iron, 4 sulfur cluster binding"/>
    <property type="evidence" value="ECO:0007669"/>
    <property type="project" value="UniProtKB-KW"/>
</dbReference>
<evidence type="ECO:0000256" key="1">
    <source>
        <dbReference type="ARBA" id="ARBA00003532"/>
    </source>
</evidence>
<dbReference type="Gene3D" id="3.30.70.20">
    <property type="match status" value="1"/>
</dbReference>
<dbReference type="AlphaFoldDB" id="A0A1I6CP32"/>
<keyword evidence="4" id="KW-0479">Metal-binding</keyword>
<evidence type="ECO:0000313" key="12">
    <source>
        <dbReference type="Proteomes" id="UP000199584"/>
    </source>
</evidence>
<keyword evidence="12" id="KW-1185">Reference proteome</keyword>
<dbReference type="Pfam" id="PF13510">
    <property type="entry name" value="Fer2_4"/>
    <property type="match status" value="1"/>
</dbReference>
<dbReference type="SUPFAM" id="SSF54292">
    <property type="entry name" value="2Fe-2S ferredoxin-like"/>
    <property type="match status" value="1"/>
</dbReference>
<dbReference type="PROSITE" id="PS51839">
    <property type="entry name" value="4FE4S_HC3"/>
    <property type="match status" value="1"/>
</dbReference>
<dbReference type="EMBL" id="FOYM01000001">
    <property type="protein sequence ID" value="SFQ94926.1"/>
    <property type="molecule type" value="Genomic_DNA"/>
</dbReference>
<dbReference type="Proteomes" id="UP000199584">
    <property type="component" value="Unassembled WGS sequence"/>
</dbReference>
<dbReference type="FunFam" id="3.30.70.20:FF:000035">
    <property type="entry name" value="Iron hydrogenase 1"/>
    <property type="match status" value="1"/>
</dbReference>
<evidence type="ECO:0000259" key="8">
    <source>
        <dbReference type="PROSITE" id="PS51085"/>
    </source>
</evidence>
<keyword evidence="3" id="KW-0004">4Fe-4S</keyword>
<evidence type="ECO:0000256" key="5">
    <source>
        <dbReference type="ARBA" id="ARBA00022737"/>
    </source>
</evidence>
<dbReference type="PANTHER" id="PTHR24960">
    <property type="entry name" value="PHOTOSYSTEM I IRON-SULFUR CENTER-RELATED"/>
    <property type="match status" value="1"/>
</dbReference>
<evidence type="ECO:0000256" key="7">
    <source>
        <dbReference type="ARBA" id="ARBA00023014"/>
    </source>
</evidence>
<comment type="function">
    <text evidence="1">Ferredoxins are iron-sulfur proteins that transfer electrons in a wide variety of metabolic reactions.</text>
</comment>
<feature type="domain" description="2Fe-2S ferredoxin-type" evidence="8">
    <location>
        <begin position="3"/>
        <end position="83"/>
    </location>
</feature>
<sequence length="214" mass="22797">MAEKVTIIIDGQKISATAGEMLLRAALDNGIYIPHLCAGGEETGHPPASCRLCFVEVEGRPAPVPACTLPVTEGLVIQTRSERVDGLVAAGFELLMSNHRLDCKNCPANGSCELQRIAKARKLRLKPKNLPVLDKNLPVDDSVPGIIYDPNKCVLCGRCVRACRRSGSGVLGFTRRGYQRVVTTFGDSTLAESGCTGCKECARACPVGALSQTD</sequence>
<dbReference type="Pfam" id="PF10588">
    <property type="entry name" value="NADH-G_4Fe-4S_3"/>
    <property type="match status" value="1"/>
</dbReference>
<name>A0A1I6CP32_9FIRM</name>
<dbReference type="Gene3D" id="3.10.20.740">
    <property type="match status" value="1"/>
</dbReference>
<dbReference type="GO" id="GO:0016491">
    <property type="term" value="F:oxidoreductase activity"/>
    <property type="evidence" value="ECO:0007669"/>
    <property type="project" value="InterPro"/>
</dbReference>
<keyword evidence="6" id="KW-0408">Iron</keyword>
<keyword evidence="7" id="KW-0411">Iron-sulfur</keyword>
<evidence type="ECO:0000256" key="6">
    <source>
        <dbReference type="ARBA" id="ARBA00023004"/>
    </source>
</evidence>
<dbReference type="PANTHER" id="PTHR24960:SF84">
    <property type="entry name" value="HYDROGENASE SUBUNIT"/>
    <property type="match status" value="1"/>
</dbReference>
<evidence type="ECO:0000256" key="4">
    <source>
        <dbReference type="ARBA" id="ARBA00022723"/>
    </source>
</evidence>
<dbReference type="SUPFAM" id="SSF54862">
    <property type="entry name" value="4Fe-4S ferredoxins"/>
    <property type="match status" value="1"/>
</dbReference>
<feature type="domain" description="4Fe-4S ferredoxin-type" evidence="9">
    <location>
        <begin position="144"/>
        <end position="176"/>
    </location>
</feature>
<proteinExistence type="predicted"/>
<dbReference type="InterPro" id="IPR050157">
    <property type="entry name" value="PSI_iron-sulfur_center"/>
</dbReference>
<dbReference type="STRING" id="39060.SAMN05660706_10185"/>
<dbReference type="InterPro" id="IPR017900">
    <property type="entry name" value="4Fe4S_Fe_S_CS"/>
</dbReference>
<accession>A0A1I6CP32</accession>
<dbReference type="InterPro" id="IPR001041">
    <property type="entry name" value="2Fe-2S_ferredoxin-type"/>
</dbReference>
<reference evidence="12" key="1">
    <citation type="submission" date="2016-10" db="EMBL/GenBank/DDBJ databases">
        <authorList>
            <person name="Varghese N."/>
            <person name="Submissions S."/>
        </authorList>
    </citation>
    <scope>NUCLEOTIDE SEQUENCE [LARGE SCALE GENOMIC DNA]</scope>
    <source>
        <strain evidence="12">DSM 3669</strain>
    </source>
</reference>
<evidence type="ECO:0000313" key="11">
    <source>
        <dbReference type="EMBL" id="SFQ94926.1"/>
    </source>
</evidence>
<keyword evidence="5" id="KW-0677">Repeat</keyword>
<dbReference type="CDD" id="cd00207">
    <property type="entry name" value="fer2"/>
    <property type="match status" value="1"/>
</dbReference>
<feature type="domain" description="4Fe-4S His(Cys)3-ligated-type" evidence="10">
    <location>
        <begin position="83"/>
        <end position="122"/>
    </location>
</feature>
<organism evidence="11 12">
    <name type="scientific">Desulfoscipio geothermicus DSM 3669</name>
    <dbReference type="NCBI Taxonomy" id="1121426"/>
    <lineage>
        <taxon>Bacteria</taxon>
        <taxon>Bacillati</taxon>
        <taxon>Bacillota</taxon>
        <taxon>Clostridia</taxon>
        <taxon>Eubacteriales</taxon>
        <taxon>Desulfallaceae</taxon>
        <taxon>Desulfoscipio</taxon>
    </lineage>
</organism>
<dbReference type="InterPro" id="IPR017896">
    <property type="entry name" value="4Fe4S_Fe-S-bd"/>
</dbReference>
<protein>
    <recommendedName>
        <fullName evidence="2">Ferredoxin</fullName>
    </recommendedName>
</protein>
<dbReference type="PROSITE" id="PS51085">
    <property type="entry name" value="2FE2S_FER_2"/>
    <property type="match status" value="1"/>
</dbReference>
<evidence type="ECO:0000256" key="3">
    <source>
        <dbReference type="ARBA" id="ARBA00022485"/>
    </source>
</evidence>